<feature type="transmembrane region" description="Helical" evidence="3">
    <location>
        <begin position="337"/>
        <end position="359"/>
    </location>
</feature>
<dbReference type="PANTHER" id="PTHR35358:SF15">
    <property type="entry name" value="PHOSPHOLIPASE-LIKE PROTEIN (PEARLI 4) FAMILY PROTEIN"/>
    <property type="match status" value="1"/>
</dbReference>
<feature type="compositionally biased region" description="Polar residues" evidence="2">
    <location>
        <begin position="209"/>
        <end position="218"/>
    </location>
</feature>
<feature type="compositionally biased region" description="Basic and acidic residues" evidence="2">
    <location>
        <begin position="175"/>
        <end position="197"/>
    </location>
</feature>
<dbReference type="PANTHER" id="PTHR35358">
    <property type="entry name" value="OS06G0711100 PROTEIN"/>
    <property type="match status" value="1"/>
</dbReference>
<proteinExistence type="predicted"/>
<evidence type="ECO:0000256" key="3">
    <source>
        <dbReference type="SAM" id="Phobius"/>
    </source>
</evidence>
<evidence type="ECO:0000256" key="2">
    <source>
        <dbReference type="SAM" id="MobiDB-lite"/>
    </source>
</evidence>
<evidence type="ECO:0000256" key="1">
    <source>
        <dbReference type="SAM" id="Coils"/>
    </source>
</evidence>
<keyword evidence="3" id="KW-0472">Membrane</keyword>
<evidence type="ECO:0000313" key="4">
    <source>
        <dbReference type="EMBL" id="KAF2589431.1"/>
    </source>
</evidence>
<organism evidence="4">
    <name type="scientific">Brassica cretica</name>
    <name type="common">Mustard</name>
    <dbReference type="NCBI Taxonomy" id="69181"/>
    <lineage>
        <taxon>Eukaryota</taxon>
        <taxon>Viridiplantae</taxon>
        <taxon>Streptophyta</taxon>
        <taxon>Embryophyta</taxon>
        <taxon>Tracheophyta</taxon>
        <taxon>Spermatophyta</taxon>
        <taxon>Magnoliopsida</taxon>
        <taxon>eudicotyledons</taxon>
        <taxon>Gunneridae</taxon>
        <taxon>Pentapetalae</taxon>
        <taxon>rosids</taxon>
        <taxon>malvids</taxon>
        <taxon>Brassicales</taxon>
        <taxon>Brassicaceae</taxon>
        <taxon>Brassiceae</taxon>
        <taxon>Brassica</taxon>
    </lineage>
</organism>
<feature type="coiled-coil region" evidence="1">
    <location>
        <begin position="419"/>
        <end position="446"/>
    </location>
</feature>
<keyword evidence="1" id="KW-0175">Coiled coil</keyword>
<keyword evidence="3" id="KW-0812">Transmembrane</keyword>
<comment type="caution">
    <text evidence="4">The sequence shown here is derived from an EMBL/GenBank/DDBJ whole genome shotgun (WGS) entry which is preliminary data.</text>
</comment>
<feature type="region of interest" description="Disordered" evidence="2">
    <location>
        <begin position="138"/>
        <end position="240"/>
    </location>
</feature>
<dbReference type="AlphaFoldDB" id="A0A8S9K5M5"/>
<dbReference type="EMBL" id="QGKY02000190">
    <property type="protein sequence ID" value="KAF2589431.1"/>
    <property type="molecule type" value="Genomic_DNA"/>
</dbReference>
<accession>A0A8S9K5M5</accession>
<gene>
    <name evidence="4" type="ORF">F2Q70_00041486</name>
</gene>
<name>A0A8S9K5M5_BRACR</name>
<sequence length="538" mass="61060">MELVSGKVIQGCSNAGNPFHECTAICLDKLNSVDHVYKKEKKLFGFGKRTPSRDTPPGSPARGSRSPLPSFFAAKKKVESNSPSSTDHTNNNFFSRLSPLHGLPSQLKNEAATSVDSLPMSPTLAGYSGGDYFARKRGGEDDDMYSPRPFGIRPKTPEHPLRTPQHRPRTPQRVSDTRPWAHQEDPISLETRPKTPIHESSAIGRRPQTPETRQQTAEQRGRSTDFMARSPGPRRKMNRVDGEREEWRREVNGLFWIERLFLFLVFVFPTFVCGLIVPLILSTTLLALPFFLFFNPNLSSVGPSGIGGFWLFLLDRTTFYLGLEYSKLLVGGFELTFLWRLTLSLSLVIHSIYIADYFLRSHQAVLPPPQSRNVETPIFTDEGDVHKEVEKVKAQESYLAMQETYKEAKTTGDKAQESYLAMQETYKEAQTTADKAQETYLAIQETYKEAKTTADKALETYLIFQEGQNKRRMIRGEDVEGFVELREQVRRISVEAENAAEEQSRATGELVDARIQQWEEDNADYLASLPFLYCNQHN</sequence>
<keyword evidence="3" id="KW-1133">Transmembrane helix</keyword>
<reference evidence="4" key="1">
    <citation type="submission" date="2019-12" db="EMBL/GenBank/DDBJ databases">
        <title>Genome sequencing and annotation of Brassica cretica.</title>
        <authorList>
            <person name="Studholme D.J."/>
            <person name="Sarris P.F."/>
        </authorList>
    </citation>
    <scope>NUCLEOTIDE SEQUENCE</scope>
    <source>
        <strain evidence="4">PFS-102/07</strain>
        <tissue evidence="4">Leaf</tissue>
    </source>
</reference>
<protein>
    <submittedName>
        <fullName evidence="4">Uncharacterized protein</fullName>
    </submittedName>
</protein>
<feature type="transmembrane region" description="Helical" evidence="3">
    <location>
        <begin position="261"/>
        <end position="294"/>
    </location>
</feature>
<feature type="region of interest" description="Disordered" evidence="2">
    <location>
        <begin position="46"/>
        <end position="68"/>
    </location>
</feature>